<dbReference type="SUPFAM" id="SSF49464">
    <property type="entry name" value="Carboxypeptidase regulatory domain-like"/>
    <property type="match status" value="1"/>
</dbReference>
<keyword evidence="2" id="KW-1185">Reference proteome</keyword>
<dbReference type="Pfam" id="PF04122">
    <property type="entry name" value="CW_binding_2"/>
    <property type="match status" value="3"/>
</dbReference>
<gene>
    <name evidence="1" type="ORF">B0I08_10386</name>
</gene>
<dbReference type="Gene3D" id="2.60.40.1120">
    <property type="entry name" value="Carboxypeptidase-like, regulatory domain"/>
    <property type="match status" value="2"/>
</dbReference>
<accession>A0A2T0VFB7</accession>
<dbReference type="EMBL" id="PVTL01000003">
    <property type="protein sequence ID" value="PRY68881.1"/>
    <property type="molecule type" value="Genomic_DNA"/>
</dbReference>
<protein>
    <submittedName>
        <fullName evidence="1">Putative cell wall-binding protein</fullName>
    </submittedName>
</protein>
<organism evidence="1 2">
    <name type="scientific">Glaciihabitans tibetensis</name>
    <dbReference type="NCBI Taxonomy" id="1266600"/>
    <lineage>
        <taxon>Bacteria</taxon>
        <taxon>Bacillati</taxon>
        <taxon>Actinomycetota</taxon>
        <taxon>Actinomycetes</taxon>
        <taxon>Micrococcales</taxon>
        <taxon>Microbacteriaceae</taxon>
        <taxon>Glaciihabitans</taxon>
    </lineage>
</organism>
<reference evidence="1 2" key="1">
    <citation type="submission" date="2018-03" db="EMBL/GenBank/DDBJ databases">
        <title>Genomic Encyclopedia of Type Strains, Phase III (KMG-III): the genomes of soil and plant-associated and newly described type strains.</title>
        <authorList>
            <person name="Whitman W."/>
        </authorList>
    </citation>
    <scope>NUCLEOTIDE SEQUENCE [LARGE SCALE GENOMIC DNA]</scope>
    <source>
        <strain evidence="1 2">CGMCC 1.12484</strain>
    </source>
</reference>
<dbReference type="Gene3D" id="3.40.50.12090">
    <property type="match status" value="2"/>
</dbReference>
<dbReference type="Proteomes" id="UP000237983">
    <property type="component" value="Unassembled WGS sequence"/>
</dbReference>
<dbReference type="SUPFAM" id="SSF49452">
    <property type="entry name" value="Starch-binding domain-like"/>
    <property type="match status" value="1"/>
</dbReference>
<dbReference type="InterPro" id="IPR013784">
    <property type="entry name" value="Carb-bd-like_fold"/>
</dbReference>
<evidence type="ECO:0000313" key="2">
    <source>
        <dbReference type="Proteomes" id="UP000237983"/>
    </source>
</evidence>
<comment type="caution">
    <text evidence="1">The sequence shown here is derived from an EMBL/GenBank/DDBJ whole genome shotgun (WGS) entry which is preliminary data.</text>
</comment>
<dbReference type="InterPro" id="IPR051922">
    <property type="entry name" value="Bact_Sporulation_Assoc"/>
</dbReference>
<dbReference type="PANTHER" id="PTHR30032:SF8">
    <property type="entry name" value="GERMINATION-SPECIFIC N-ACETYLMURAMOYL-L-ALANINE AMIDASE"/>
    <property type="match status" value="1"/>
</dbReference>
<dbReference type="InterPro" id="IPR007253">
    <property type="entry name" value="Cell_wall-bd_2"/>
</dbReference>
<dbReference type="AlphaFoldDB" id="A0A2T0VFB7"/>
<proteinExistence type="predicted"/>
<evidence type="ECO:0000313" key="1">
    <source>
        <dbReference type="EMBL" id="PRY68881.1"/>
    </source>
</evidence>
<sequence length="788" mass="80211">MLDDAVWVESQIPFASPLRGESMLPFRSVHAHRGGEPGGAPWRRSAFALLAAVALVAGMFTVTDAAPAHAAAGVVTGTVTGTNGAPLAGISVMLVTPGALAKAPTVLTSASGAYSIDLAQLDAGEYTLWVSHWNNAYIGEYWAGVLNDEQATYFSLSSTSIVTAKNFTLARPALVSGTVTGAIGSEPTGTVTAHLIDAKTGARVNIGATYNGRYDLAGTSAGTYKLYFEAEGLFSSTFYAGQYWGGATTLEDASEFTVLEGEQKSGFNATLIPGAHLSGRVTAEGTGAPVPNVTVGVIDSDGIPMGSGSVRTDTDGYYTFRQALRQQTFTLKFGTSADNESGSFVSEYWDNQRFESSSTPLVVAGSNAVVANTQLAVGGSVSGSVDLSSVIGSKLYGTSTAYAFDSVSGGWVAQNSSRTSAGGKYTIPGLAAGTYRIGFEAYSSGISLGRGFFDDASSVESASDVKVIGTADTPHIDITVAGDVSRLAGADRFDASASISRRSFEPGVEVAYVANGLNFPDALSGAPVAAQAGAPILLTLAGEIPASIKAELGRVKPGRIVVLGGVNSVSEAVKTQLDAYTAGTVTRLAGADRFAASAAISAESFRAGVATAYVANGLNFPDALAGAPVAAKDGSPILLVTPDAIPGAIEAELKRLKPGRIVVLGGVNSVTEAVKSKLGALTVGGVTRLAGADRFSASADISAKNFAPNADVVYITNGLNFPDALSGAPVAGRDAAPILLVAPNTLPESIAAELTRLKPAKIVILGGVNSVSPAVAAQLQDYTVTPAQ</sequence>
<dbReference type="OrthoDB" id="5143602at2"/>
<dbReference type="RefSeq" id="WP_106211006.1">
    <property type="nucleotide sequence ID" value="NZ_PVTL01000003.1"/>
</dbReference>
<dbReference type="GO" id="GO:0030246">
    <property type="term" value="F:carbohydrate binding"/>
    <property type="evidence" value="ECO:0007669"/>
    <property type="project" value="InterPro"/>
</dbReference>
<dbReference type="PANTHER" id="PTHR30032">
    <property type="entry name" value="N-ACETYLMURAMOYL-L-ALANINE AMIDASE-RELATED"/>
    <property type="match status" value="1"/>
</dbReference>
<name>A0A2T0VFB7_9MICO</name>
<dbReference type="SUPFAM" id="SSF117074">
    <property type="entry name" value="Hypothetical protein PA1324"/>
    <property type="match status" value="1"/>
</dbReference>
<dbReference type="InterPro" id="IPR008969">
    <property type="entry name" value="CarboxyPept-like_regulatory"/>
</dbReference>